<evidence type="ECO:0000313" key="4">
    <source>
        <dbReference type="Proteomes" id="UP000666915"/>
    </source>
</evidence>
<name>A0ABS3R760_9ACTN</name>
<comment type="caution">
    <text evidence="3">The sequence shown here is derived from an EMBL/GenBank/DDBJ whole genome shotgun (WGS) entry which is preliminary data.</text>
</comment>
<accession>A0ABS3R760</accession>
<dbReference type="Proteomes" id="UP000666915">
    <property type="component" value="Unassembled WGS sequence"/>
</dbReference>
<feature type="region of interest" description="Disordered" evidence="1">
    <location>
        <begin position="23"/>
        <end position="43"/>
    </location>
</feature>
<proteinExistence type="predicted"/>
<feature type="signal peptide" evidence="2">
    <location>
        <begin position="1"/>
        <end position="24"/>
    </location>
</feature>
<protein>
    <submittedName>
        <fullName evidence="3">PASTA domain-containing protein</fullName>
    </submittedName>
</protein>
<dbReference type="RefSeq" id="WP_208270037.1">
    <property type="nucleotide sequence ID" value="NZ_BAAAGM010000051.1"/>
</dbReference>
<keyword evidence="2" id="KW-0732">Signal</keyword>
<gene>
    <name evidence="3" type="ORF">J4557_29575</name>
</gene>
<evidence type="ECO:0000256" key="1">
    <source>
        <dbReference type="SAM" id="MobiDB-lite"/>
    </source>
</evidence>
<evidence type="ECO:0000256" key="2">
    <source>
        <dbReference type="SAM" id="SignalP"/>
    </source>
</evidence>
<sequence length="113" mass="12520">MKKHTTTAALLLAAAALLTGCGDAGRTHPARTGSVIMPKEVGKRGDAAEDDLHRLGFADDRIKLRPEMHVFVGMPSHWVVDEQSVKAGARVDLRAKIVLTVHRMNHPWRHHDY</sequence>
<evidence type="ECO:0000313" key="3">
    <source>
        <dbReference type="EMBL" id="MBO2441682.1"/>
    </source>
</evidence>
<keyword evidence="4" id="KW-1185">Reference proteome</keyword>
<feature type="chain" id="PRO_5046659806" evidence="2">
    <location>
        <begin position="25"/>
        <end position="113"/>
    </location>
</feature>
<organism evidence="3 4">
    <name type="scientific">Actinomadura nitritigenes</name>
    <dbReference type="NCBI Taxonomy" id="134602"/>
    <lineage>
        <taxon>Bacteria</taxon>
        <taxon>Bacillati</taxon>
        <taxon>Actinomycetota</taxon>
        <taxon>Actinomycetes</taxon>
        <taxon>Streptosporangiales</taxon>
        <taxon>Thermomonosporaceae</taxon>
        <taxon>Actinomadura</taxon>
    </lineage>
</organism>
<dbReference type="EMBL" id="JAGEOK010000021">
    <property type="protein sequence ID" value="MBO2441682.1"/>
    <property type="molecule type" value="Genomic_DNA"/>
</dbReference>
<dbReference type="PROSITE" id="PS51257">
    <property type="entry name" value="PROKAR_LIPOPROTEIN"/>
    <property type="match status" value="1"/>
</dbReference>
<reference evidence="3 4" key="1">
    <citation type="submission" date="2021-03" db="EMBL/GenBank/DDBJ databases">
        <authorList>
            <person name="Kanchanasin P."/>
            <person name="Saeng-In P."/>
            <person name="Phongsopitanun W."/>
            <person name="Yuki M."/>
            <person name="Kudo T."/>
            <person name="Ohkuma M."/>
            <person name="Tanasupawat S."/>
        </authorList>
    </citation>
    <scope>NUCLEOTIDE SEQUENCE [LARGE SCALE GENOMIC DNA]</scope>
    <source>
        <strain evidence="3 4">L46</strain>
    </source>
</reference>
<dbReference type="Gene3D" id="3.30.10.20">
    <property type="match status" value="1"/>
</dbReference>